<dbReference type="InterPro" id="IPR043168">
    <property type="entry name" value="DegV_C"/>
</dbReference>
<accession>A0ABS5PLQ0</accession>
<dbReference type="Gene3D" id="3.40.50.10170">
    <property type="match status" value="1"/>
</dbReference>
<dbReference type="EMBL" id="JAHBCL010000007">
    <property type="protein sequence ID" value="MBS7526095.1"/>
    <property type="molecule type" value="Genomic_DNA"/>
</dbReference>
<organism evidence="2 3">
    <name type="scientific">Fusibacter paucivorans</name>
    <dbReference type="NCBI Taxonomy" id="76009"/>
    <lineage>
        <taxon>Bacteria</taxon>
        <taxon>Bacillati</taxon>
        <taxon>Bacillota</taxon>
        <taxon>Clostridia</taxon>
        <taxon>Eubacteriales</taxon>
        <taxon>Eubacteriales Family XII. Incertae Sedis</taxon>
        <taxon>Fusibacter</taxon>
    </lineage>
</organism>
<dbReference type="NCBIfam" id="TIGR00762">
    <property type="entry name" value="DegV"/>
    <property type="match status" value="1"/>
</dbReference>
<dbReference type="Gene3D" id="3.30.1180.10">
    <property type="match status" value="1"/>
</dbReference>
<dbReference type="Pfam" id="PF02645">
    <property type="entry name" value="DegV"/>
    <property type="match status" value="1"/>
</dbReference>
<name>A0ABS5PLQ0_9FIRM</name>
<reference evidence="2 3" key="1">
    <citation type="submission" date="2021-05" db="EMBL/GenBank/DDBJ databases">
        <title>Fusibacter ferrireducens sp. nov., an anaerobic, sulfur- and Fe-reducing bacterium isolated from the mangrove sediment.</title>
        <authorList>
            <person name="Qiu D."/>
        </authorList>
    </citation>
    <scope>NUCLEOTIDE SEQUENCE [LARGE SCALE GENOMIC DNA]</scope>
    <source>
        <strain evidence="2 3">DSM 12116</strain>
    </source>
</reference>
<dbReference type="Proteomes" id="UP000746471">
    <property type="component" value="Unassembled WGS sequence"/>
</dbReference>
<keyword evidence="3" id="KW-1185">Reference proteome</keyword>
<protein>
    <submittedName>
        <fullName evidence="2">DegV family protein</fullName>
    </submittedName>
</protein>
<evidence type="ECO:0000313" key="2">
    <source>
        <dbReference type="EMBL" id="MBS7526095.1"/>
    </source>
</evidence>
<gene>
    <name evidence="2" type="ORF">KHM83_05365</name>
</gene>
<keyword evidence="1" id="KW-0446">Lipid-binding</keyword>
<sequence length="279" mass="30799">MGITLITDSTCDLSPAFLAERNILFAPLKVLFKDGEYIDKVDLTNTAFYEKMRSSETLPTTSQVNPNEFYEIFSEELQKGNQIIGVFLSSELSGTYNSAVVAKEMLNSDLIFLIDSRTASFSLGLMVMRLYDLIQEGNDAATIMAKKDDLVASAQLYGMLDTLDNLHKGGRLSAGATALGKMLNIKPIIEVQEGQVNVAHKARGSRKGIAWMIDQLENDYPMREIPDIAIANADAPELAETLKRELLMRFKIERIYDVEVGAVIGTHTGEGVVGIAYFK</sequence>
<comment type="caution">
    <text evidence="2">The sequence shown here is derived from an EMBL/GenBank/DDBJ whole genome shotgun (WGS) entry which is preliminary data.</text>
</comment>
<dbReference type="InterPro" id="IPR003797">
    <property type="entry name" value="DegV"/>
</dbReference>
<dbReference type="PROSITE" id="PS51482">
    <property type="entry name" value="DEGV"/>
    <property type="match status" value="1"/>
</dbReference>
<dbReference type="RefSeq" id="WP_213235880.1">
    <property type="nucleotide sequence ID" value="NZ_JAHBCL010000007.1"/>
</dbReference>
<evidence type="ECO:0000256" key="1">
    <source>
        <dbReference type="ARBA" id="ARBA00023121"/>
    </source>
</evidence>
<dbReference type="PANTHER" id="PTHR33434">
    <property type="entry name" value="DEGV DOMAIN-CONTAINING PROTEIN DR_1986-RELATED"/>
    <property type="match status" value="1"/>
</dbReference>
<evidence type="ECO:0000313" key="3">
    <source>
        <dbReference type="Proteomes" id="UP000746471"/>
    </source>
</evidence>
<dbReference type="InterPro" id="IPR050270">
    <property type="entry name" value="DegV_domain_contain"/>
</dbReference>
<dbReference type="PANTHER" id="PTHR33434:SF2">
    <property type="entry name" value="FATTY ACID-BINDING PROTEIN TM_1468"/>
    <property type="match status" value="1"/>
</dbReference>
<proteinExistence type="predicted"/>
<dbReference type="SUPFAM" id="SSF82549">
    <property type="entry name" value="DAK1/DegV-like"/>
    <property type="match status" value="1"/>
</dbReference>